<dbReference type="OrthoDB" id="2340858at2759"/>
<reference evidence="1 2" key="1">
    <citation type="journal article" date="2012" name="Science">
        <title>The Paleozoic origin of enzymatic lignin decomposition reconstructed from 31 fungal genomes.</title>
        <authorList>
            <person name="Floudas D."/>
            <person name="Binder M."/>
            <person name="Riley R."/>
            <person name="Barry K."/>
            <person name="Blanchette R.A."/>
            <person name="Henrissat B."/>
            <person name="Martinez A.T."/>
            <person name="Otillar R."/>
            <person name="Spatafora J.W."/>
            <person name="Yadav J.S."/>
            <person name="Aerts A."/>
            <person name="Benoit I."/>
            <person name="Boyd A."/>
            <person name="Carlson A."/>
            <person name="Copeland A."/>
            <person name="Coutinho P.M."/>
            <person name="de Vries R.P."/>
            <person name="Ferreira P."/>
            <person name="Findley K."/>
            <person name="Foster B."/>
            <person name="Gaskell J."/>
            <person name="Glotzer D."/>
            <person name="Gorecki P."/>
            <person name="Heitman J."/>
            <person name="Hesse C."/>
            <person name="Hori C."/>
            <person name="Igarashi K."/>
            <person name="Jurgens J.A."/>
            <person name="Kallen N."/>
            <person name="Kersten P."/>
            <person name="Kohler A."/>
            <person name="Kuees U."/>
            <person name="Kumar T.K.A."/>
            <person name="Kuo A."/>
            <person name="LaButti K."/>
            <person name="Larrondo L.F."/>
            <person name="Lindquist E."/>
            <person name="Ling A."/>
            <person name="Lombard V."/>
            <person name="Lucas S."/>
            <person name="Lundell T."/>
            <person name="Martin R."/>
            <person name="McLaughlin D.J."/>
            <person name="Morgenstern I."/>
            <person name="Morin E."/>
            <person name="Murat C."/>
            <person name="Nagy L.G."/>
            <person name="Nolan M."/>
            <person name="Ohm R.A."/>
            <person name="Patyshakuliyeva A."/>
            <person name="Rokas A."/>
            <person name="Ruiz-Duenas F.J."/>
            <person name="Sabat G."/>
            <person name="Salamov A."/>
            <person name="Samejima M."/>
            <person name="Schmutz J."/>
            <person name="Slot J.C."/>
            <person name="St John F."/>
            <person name="Stenlid J."/>
            <person name="Sun H."/>
            <person name="Sun S."/>
            <person name="Syed K."/>
            <person name="Tsang A."/>
            <person name="Wiebenga A."/>
            <person name="Young D."/>
            <person name="Pisabarro A."/>
            <person name="Eastwood D.C."/>
            <person name="Martin F."/>
            <person name="Cullen D."/>
            <person name="Grigoriev I.V."/>
            <person name="Hibbett D.S."/>
        </authorList>
    </citation>
    <scope>NUCLEOTIDE SEQUENCE [LARGE SCALE GENOMIC DNA]</scope>
    <source>
        <strain evidence="1 2">MD-104</strain>
    </source>
</reference>
<accession>A0A2H3J777</accession>
<dbReference type="EMBL" id="KB467942">
    <property type="protein sequence ID" value="PCH38100.1"/>
    <property type="molecule type" value="Genomic_DNA"/>
</dbReference>
<dbReference type="Proteomes" id="UP000218811">
    <property type="component" value="Unassembled WGS sequence"/>
</dbReference>
<gene>
    <name evidence="1" type="ORF">WOLCODRAFT_23083</name>
</gene>
<feature type="non-terminal residue" evidence="1">
    <location>
        <position position="1"/>
    </location>
</feature>
<organism evidence="1 2">
    <name type="scientific">Wolfiporia cocos (strain MD-104)</name>
    <name type="common">Brown rot fungus</name>
    <dbReference type="NCBI Taxonomy" id="742152"/>
    <lineage>
        <taxon>Eukaryota</taxon>
        <taxon>Fungi</taxon>
        <taxon>Dikarya</taxon>
        <taxon>Basidiomycota</taxon>
        <taxon>Agaricomycotina</taxon>
        <taxon>Agaricomycetes</taxon>
        <taxon>Polyporales</taxon>
        <taxon>Phaeolaceae</taxon>
        <taxon>Wolfiporia</taxon>
    </lineage>
</organism>
<name>A0A2H3J777_WOLCO</name>
<dbReference type="AlphaFoldDB" id="A0A2H3J777"/>
<evidence type="ECO:0000313" key="1">
    <source>
        <dbReference type="EMBL" id="PCH38100.1"/>
    </source>
</evidence>
<evidence type="ECO:0000313" key="2">
    <source>
        <dbReference type="Proteomes" id="UP000218811"/>
    </source>
</evidence>
<proteinExistence type="predicted"/>
<keyword evidence="2" id="KW-1185">Reference proteome</keyword>
<protein>
    <submittedName>
        <fullName evidence="1">Uncharacterized protein</fullName>
    </submittedName>
</protein>
<sequence>LIREKFAELLGRAVYLEMEDDISDDILVATPSPGNRKKFDLQISTAYLSYMVLDQLAKITKQAADMLYQLFIKNAHTRAVAGHLLEGAFLAKFPNGGEWPMTALKHSPKAGEKDTYWPNGLSPPRRYLRLGYRGRTVAIANDRVDLPVEEFDRLDRYYFSQGDRLKLQNGFYIPRNKSQPTLDAFVYDEGPRHATVFQVIVSDKYDIPAGGLDWLHKCGAKSIDLVVVTPPLRDDIVEDIQVANTHRDKLCNVYNLELHDLKECTAVELKKAYSIPSVADGRISGRGAAGSTIGVRRGATRAEARMISGRTQVNQTWCCP</sequence>